<feature type="transmembrane region" description="Helical" evidence="1">
    <location>
        <begin position="6"/>
        <end position="29"/>
    </location>
</feature>
<evidence type="ECO:0000256" key="1">
    <source>
        <dbReference type="SAM" id="Phobius"/>
    </source>
</evidence>
<dbReference type="RefSeq" id="WP_073141707.1">
    <property type="nucleotide sequence ID" value="NZ_FQWQ01000005.1"/>
</dbReference>
<reference evidence="2 3" key="1">
    <citation type="submission" date="2016-11" db="EMBL/GenBank/DDBJ databases">
        <authorList>
            <person name="Jaros S."/>
            <person name="Januszkiewicz K."/>
            <person name="Wedrychowicz H."/>
        </authorList>
    </citation>
    <scope>NUCLEOTIDE SEQUENCE [LARGE SCALE GENOMIC DNA]</scope>
    <source>
        <strain evidence="2 3">DSM 24574</strain>
    </source>
</reference>
<dbReference type="InterPro" id="IPR057695">
    <property type="entry name" value="DUF7935"/>
</dbReference>
<keyword evidence="1" id="KW-0812">Transmembrane</keyword>
<accession>A0A1M5WMU0</accession>
<evidence type="ECO:0000313" key="3">
    <source>
        <dbReference type="Proteomes" id="UP000184212"/>
    </source>
</evidence>
<evidence type="ECO:0000313" key="2">
    <source>
        <dbReference type="EMBL" id="SHH88474.1"/>
    </source>
</evidence>
<organism evidence="2 3">
    <name type="scientific">Chryseolinea serpens</name>
    <dbReference type="NCBI Taxonomy" id="947013"/>
    <lineage>
        <taxon>Bacteria</taxon>
        <taxon>Pseudomonadati</taxon>
        <taxon>Bacteroidota</taxon>
        <taxon>Cytophagia</taxon>
        <taxon>Cytophagales</taxon>
        <taxon>Fulvivirgaceae</taxon>
        <taxon>Chryseolinea</taxon>
    </lineage>
</organism>
<dbReference type="EMBL" id="FQWQ01000005">
    <property type="protein sequence ID" value="SHH88474.1"/>
    <property type="molecule type" value="Genomic_DNA"/>
</dbReference>
<keyword evidence="3" id="KW-1185">Reference proteome</keyword>
<proteinExistence type="predicted"/>
<dbReference type="OrthoDB" id="1493032at2"/>
<keyword evidence="1" id="KW-1133">Transmembrane helix</keyword>
<dbReference type="Proteomes" id="UP000184212">
    <property type="component" value="Unassembled WGS sequence"/>
</dbReference>
<dbReference type="STRING" id="947013.SAMN04488109_5816"/>
<dbReference type="AlphaFoldDB" id="A0A1M5WMU0"/>
<sequence length="173" mass="19844">MDPLVMFIMVLVPAALVLYGAFLLVRTFIQKEIDLKKLEVRSRSIETVLPNRLQAYERMALFLERMAPQNLLVRLSTSGMASREFHQLLLAEIRNEYNHNVSQQVYISEGVWEMIKNAKEDLIVSINDAASEMTMDSTSLDLSKKIFEKSITKSVDPLAHALLELKKEIQQTF</sequence>
<dbReference type="Pfam" id="PF25589">
    <property type="entry name" value="DUF7935"/>
    <property type="match status" value="1"/>
</dbReference>
<gene>
    <name evidence="2" type="ORF">SAMN04488109_5816</name>
</gene>
<keyword evidence="1" id="KW-0472">Membrane</keyword>
<protein>
    <submittedName>
        <fullName evidence="2">Uncharacterized protein</fullName>
    </submittedName>
</protein>
<name>A0A1M5WMU0_9BACT</name>